<organism evidence="2 3">
    <name type="scientific">Halobacillus salinarum</name>
    <dbReference type="NCBI Taxonomy" id="2932257"/>
    <lineage>
        <taxon>Bacteria</taxon>
        <taxon>Bacillati</taxon>
        <taxon>Bacillota</taxon>
        <taxon>Bacilli</taxon>
        <taxon>Bacillales</taxon>
        <taxon>Bacillaceae</taxon>
        <taxon>Halobacillus</taxon>
    </lineage>
</organism>
<gene>
    <name evidence="2" type="ORF">MUN89_02830</name>
</gene>
<reference evidence="2 3" key="1">
    <citation type="submission" date="2022-04" db="EMBL/GenBank/DDBJ databases">
        <title>Halobacillus sp. isolated from saltern.</title>
        <authorList>
            <person name="Won M."/>
            <person name="Lee C.-M."/>
            <person name="Woen H.-Y."/>
            <person name="Kwon S.-W."/>
        </authorList>
    </citation>
    <scope>NUCLEOTIDE SEQUENCE [LARGE SCALE GENOMIC DNA]</scope>
    <source>
        <strain evidence="2 3">SSBR10-3</strain>
    </source>
</reference>
<keyword evidence="1" id="KW-1133">Transmembrane helix</keyword>
<evidence type="ECO:0000313" key="2">
    <source>
        <dbReference type="EMBL" id="UOQ44903.1"/>
    </source>
</evidence>
<keyword evidence="3" id="KW-1185">Reference proteome</keyword>
<protein>
    <submittedName>
        <fullName evidence="2">Uncharacterized protein</fullName>
    </submittedName>
</protein>
<dbReference type="RefSeq" id="WP_244711223.1">
    <property type="nucleotide sequence ID" value="NZ_CP095073.1"/>
</dbReference>
<evidence type="ECO:0000256" key="1">
    <source>
        <dbReference type="SAM" id="Phobius"/>
    </source>
</evidence>
<accession>A0ABY4EKA7</accession>
<feature type="transmembrane region" description="Helical" evidence="1">
    <location>
        <begin position="6"/>
        <end position="23"/>
    </location>
</feature>
<proteinExistence type="predicted"/>
<feature type="transmembrane region" description="Helical" evidence="1">
    <location>
        <begin position="64"/>
        <end position="87"/>
    </location>
</feature>
<evidence type="ECO:0000313" key="3">
    <source>
        <dbReference type="Proteomes" id="UP000831787"/>
    </source>
</evidence>
<sequence length="91" mass="10306">MKSYDQWSLLFVMIGGFVAYMIFPPISLTPLGKDSLWCIPIGVSIYIIGIVCAFISLFKREKGWLKYISMATLLLFTLYFVLLSHVFGGTI</sequence>
<dbReference type="EMBL" id="CP095073">
    <property type="protein sequence ID" value="UOQ44903.1"/>
    <property type="molecule type" value="Genomic_DNA"/>
</dbReference>
<name>A0ABY4EKA7_9BACI</name>
<keyword evidence="1" id="KW-0472">Membrane</keyword>
<dbReference type="Proteomes" id="UP000831787">
    <property type="component" value="Chromosome"/>
</dbReference>
<keyword evidence="1" id="KW-0812">Transmembrane</keyword>
<feature type="transmembrane region" description="Helical" evidence="1">
    <location>
        <begin position="35"/>
        <end position="58"/>
    </location>
</feature>